<evidence type="ECO:0000313" key="1">
    <source>
        <dbReference type="EMBL" id="DAE31875.1"/>
    </source>
</evidence>
<accession>A0A8S5RL18</accession>
<name>A0A8S5RL18_9VIRU</name>
<organism evidence="1">
    <name type="scientific">virus sp. ctEQ64</name>
    <dbReference type="NCBI Taxonomy" id="2825809"/>
    <lineage>
        <taxon>Viruses</taxon>
    </lineage>
</organism>
<protein>
    <submittedName>
        <fullName evidence="1">Uncharacterized protein</fullName>
    </submittedName>
</protein>
<reference evidence="1" key="1">
    <citation type="journal article" date="2021" name="Proc. Natl. Acad. Sci. U.S.A.">
        <title>A Catalog of Tens of Thousands of Viruses from Human Metagenomes Reveals Hidden Associations with Chronic Diseases.</title>
        <authorList>
            <person name="Tisza M.J."/>
            <person name="Buck C.B."/>
        </authorList>
    </citation>
    <scope>NUCLEOTIDE SEQUENCE</scope>
    <source>
        <strain evidence="1">CtEQ64</strain>
    </source>
</reference>
<proteinExistence type="predicted"/>
<sequence length="41" mass="5147">MKFFFHFKVPRIIKYLYYYNTILHLKCQIYTPTRISPPAFF</sequence>
<dbReference type="EMBL" id="BK059112">
    <property type="protein sequence ID" value="DAE31875.1"/>
    <property type="molecule type" value="Genomic_DNA"/>
</dbReference>